<dbReference type="RefSeq" id="WP_280877491.1">
    <property type="nucleotide sequence ID" value="NZ_JARXVH010000005.1"/>
</dbReference>
<dbReference type="Proteomes" id="UP001160499">
    <property type="component" value="Unassembled WGS sequence"/>
</dbReference>
<evidence type="ECO:0008006" key="3">
    <source>
        <dbReference type="Google" id="ProtNLM"/>
    </source>
</evidence>
<evidence type="ECO:0000313" key="1">
    <source>
        <dbReference type="EMBL" id="MDH6216545.1"/>
    </source>
</evidence>
<evidence type="ECO:0000313" key="2">
    <source>
        <dbReference type="Proteomes" id="UP001160499"/>
    </source>
</evidence>
<sequence>MCNDRHPQRNDPRPHRVAALATGAAALTAVLLATGCDGTTSVTAAAASAQDDKGGSAPRFTTLRFTLDARGGVQLTGGSRAAATAAGSFSVTGGRTHRFDRPGDRLLVVLRHWPDSGTERASRGRAPQLLPPDESAVETGFLVDTASWVRAELDGQSLRWLRRDTLRVDVTDSAVGEPTVLTLSGPHGGRSGQPVPPPLGTRACASLDADTARHAVLPEVATGTDVPDALARLSGLCLDVQYATRPGGTPGTVRQVLVPLAGHPTTSAALPPTDGTAPTPGDRVLLDPTRPATLVVAR</sequence>
<keyword evidence="2" id="KW-1185">Reference proteome</keyword>
<name>A0ABT6LJQ7_9ACTN</name>
<protein>
    <recommendedName>
        <fullName evidence="3">Lipoprotein</fullName>
    </recommendedName>
</protein>
<dbReference type="EMBL" id="JARXVH010000005">
    <property type="protein sequence ID" value="MDH6216545.1"/>
    <property type="molecule type" value="Genomic_DNA"/>
</dbReference>
<accession>A0ABT6LJQ7</accession>
<organism evidence="1 2">
    <name type="scientific">Streptomyces pseudovenezuelae</name>
    <dbReference type="NCBI Taxonomy" id="67350"/>
    <lineage>
        <taxon>Bacteria</taxon>
        <taxon>Bacillati</taxon>
        <taxon>Actinomycetota</taxon>
        <taxon>Actinomycetes</taxon>
        <taxon>Kitasatosporales</taxon>
        <taxon>Streptomycetaceae</taxon>
        <taxon>Streptomyces</taxon>
        <taxon>Streptomyces aurantiacus group</taxon>
    </lineage>
</organism>
<gene>
    <name evidence="1" type="ORF">M2283_003862</name>
</gene>
<comment type="caution">
    <text evidence="1">The sequence shown here is derived from an EMBL/GenBank/DDBJ whole genome shotgun (WGS) entry which is preliminary data.</text>
</comment>
<reference evidence="1 2" key="1">
    <citation type="submission" date="2023-04" db="EMBL/GenBank/DDBJ databases">
        <title>Forest soil microbial communities from Buena Vista Peninsula, Colon Province, Panama.</title>
        <authorList>
            <person name="Bouskill N."/>
        </authorList>
    </citation>
    <scope>NUCLEOTIDE SEQUENCE [LARGE SCALE GENOMIC DNA]</scope>
    <source>
        <strain evidence="1 2">GGS1</strain>
    </source>
</reference>
<proteinExistence type="predicted"/>